<dbReference type="Proteomes" id="UP000479710">
    <property type="component" value="Unassembled WGS sequence"/>
</dbReference>
<accession>A0A6G1FBA2</accession>
<dbReference type="EMBL" id="SPHZ02000001">
    <property type="protein sequence ID" value="KAF0934103.1"/>
    <property type="molecule type" value="Genomic_DNA"/>
</dbReference>
<reference evidence="1 2" key="1">
    <citation type="submission" date="2019-11" db="EMBL/GenBank/DDBJ databases">
        <title>Whole genome sequence of Oryza granulata.</title>
        <authorList>
            <person name="Li W."/>
        </authorList>
    </citation>
    <scope>NUCLEOTIDE SEQUENCE [LARGE SCALE GENOMIC DNA]</scope>
    <source>
        <strain evidence="2">cv. Menghai</strain>
        <tissue evidence="1">Leaf</tissue>
    </source>
</reference>
<name>A0A6G1FBA2_9ORYZ</name>
<gene>
    <name evidence="1" type="ORF">E2562_022775</name>
</gene>
<evidence type="ECO:0000313" key="2">
    <source>
        <dbReference type="Proteomes" id="UP000479710"/>
    </source>
</evidence>
<comment type="caution">
    <text evidence="1">The sequence shown here is derived from an EMBL/GenBank/DDBJ whole genome shotgun (WGS) entry which is preliminary data.</text>
</comment>
<sequence>MRLQAEAELAGARAYNTDGKANEDVVHDEAVDAKIRESSMVESMIIGESLATDSDHFTDSGSVRYVIDSLANNTIVPDSHEETDAKEKN</sequence>
<protein>
    <submittedName>
        <fullName evidence="1">Uncharacterized protein</fullName>
    </submittedName>
</protein>
<dbReference type="OrthoDB" id="714392at2759"/>
<dbReference type="AlphaFoldDB" id="A0A6G1FBA2"/>
<keyword evidence="2" id="KW-1185">Reference proteome</keyword>
<evidence type="ECO:0000313" key="1">
    <source>
        <dbReference type="EMBL" id="KAF0934103.1"/>
    </source>
</evidence>
<proteinExistence type="predicted"/>
<organism evidence="1 2">
    <name type="scientific">Oryza meyeriana var. granulata</name>
    <dbReference type="NCBI Taxonomy" id="110450"/>
    <lineage>
        <taxon>Eukaryota</taxon>
        <taxon>Viridiplantae</taxon>
        <taxon>Streptophyta</taxon>
        <taxon>Embryophyta</taxon>
        <taxon>Tracheophyta</taxon>
        <taxon>Spermatophyta</taxon>
        <taxon>Magnoliopsida</taxon>
        <taxon>Liliopsida</taxon>
        <taxon>Poales</taxon>
        <taxon>Poaceae</taxon>
        <taxon>BOP clade</taxon>
        <taxon>Oryzoideae</taxon>
        <taxon>Oryzeae</taxon>
        <taxon>Oryzinae</taxon>
        <taxon>Oryza</taxon>
        <taxon>Oryza meyeriana</taxon>
    </lineage>
</organism>